<dbReference type="AlphaFoldDB" id="A0A4Z1DKP5"/>
<dbReference type="EMBL" id="SRRU01000003">
    <property type="protein sequence ID" value="TGN84770.1"/>
    <property type="molecule type" value="Genomic_DNA"/>
</dbReference>
<keyword evidence="1" id="KW-0812">Transmembrane</keyword>
<sequence>MTPRSALNRTLLALAGLVLLGGGLLILFAGLDLYRRHDLAPPAGWPLTTPADVLLGSADRARWSSQGWWWWPAVIAALVLTALLALWWLLAQLSRHRPGSLPVGGTPPQEGVELRDRALSEAIANEAGALPGVGHAAVVITGRPARHRTRTRTRIDLTLTPEGTPGATLGALCEGPIGTARRSTGLIDMPAEVRLQVSRHGPHRVE</sequence>
<reference evidence="2 3" key="1">
    <citation type="submission" date="2019-04" db="EMBL/GenBank/DDBJ databases">
        <title>Streptomyces sp. nov. Bv016 isolated from bark of Buahinia variegata.</title>
        <authorList>
            <person name="Kanchanasin P."/>
            <person name="Tanasupawat S."/>
            <person name="Yuki M."/>
            <person name="Kudo T."/>
        </authorList>
    </citation>
    <scope>NUCLEOTIDE SEQUENCE [LARGE SCALE GENOMIC DNA]</scope>
    <source>
        <strain evidence="2 3">JCM 4765</strain>
    </source>
</reference>
<evidence type="ECO:0000313" key="3">
    <source>
        <dbReference type="Proteomes" id="UP000298513"/>
    </source>
</evidence>
<proteinExistence type="predicted"/>
<dbReference type="Proteomes" id="UP000298513">
    <property type="component" value="Unassembled WGS sequence"/>
</dbReference>
<evidence type="ECO:0000313" key="2">
    <source>
        <dbReference type="EMBL" id="TGN84770.1"/>
    </source>
</evidence>
<protein>
    <submittedName>
        <fullName evidence="2">Alkaline shock response membrane anchor protein AmaP</fullName>
    </submittedName>
</protein>
<comment type="caution">
    <text evidence="2">The sequence shown here is derived from an EMBL/GenBank/DDBJ whole genome shotgun (WGS) entry which is preliminary data.</text>
</comment>
<feature type="transmembrane region" description="Helical" evidence="1">
    <location>
        <begin position="12"/>
        <end position="31"/>
    </location>
</feature>
<keyword evidence="1" id="KW-0472">Membrane</keyword>
<evidence type="ECO:0000256" key="1">
    <source>
        <dbReference type="SAM" id="Phobius"/>
    </source>
</evidence>
<feature type="transmembrane region" description="Helical" evidence="1">
    <location>
        <begin position="69"/>
        <end position="90"/>
    </location>
</feature>
<organism evidence="2 3">
    <name type="scientific">Streptomyces griseoluteus</name>
    <dbReference type="NCBI Taxonomy" id="29306"/>
    <lineage>
        <taxon>Bacteria</taxon>
        <taxon>Bacillati</taxon>
        <taxon>Actinomycetota</taxon>
        <taxon>Actinomycetes</taxon>
        <taxon>Kitasatosporales</taxon>
        <taxon>Streptomycetaceae</taxon>
        <taxon>Streptomyces</taxon>
    </lineage>
</organism>
<accession>A0A4Z1DKP5</accession>
<dbReference type="RefSeq" id="WP_135790985.1">
    <property type="nucleotide sequence ID" value="NZ_BNBQ01000003.1"/>
</dbReference>
<gene>
    <name evidence="2" type="ORF">E5082_10415</name>
</gene>
<keyword evidence="3" id="KW-1185">Reference proteome</keyword>
<keyword evidence="1" id="KW-1133">Transmembrane helix</keyword>
<dbReference type="GeneID" id="91530331"/>
<name>A0A4Z1DKP5_STRGP</name>